<comment type="similarity">
    <text evidence="2">Belongs to the glycosyltransferase 28 family.</text>
</comment>
<dbReference type="RefSeq" id="WP_263710470.1">
    <property type="nucleotide sequence ID" value="NZ_JAOWKX010000001.1"/>
</dbReference>
<dbReference type="InterPro" id="IPR048097">
    <property type="entry name" value="Cps14G-like"/>
</dbReference>
<dbReference type="NCBIfam" id="NF041548">
    <property type="entry name" value="PssE"/>
    <property type="match status" value="1"/>
</dbReference>
<evidence type="ECO:0000256" key="4">
    <source>
        <dbReference type="ARBA" id="ARBA00022679"/>
    </source>
</evidence>
<name>A0ABT3A3L1_9ALTE</name>
<keyword evidence="8" id="KW-1185">Reference proteome</keyword>
<keyword evidence="3" id="KW-0328">Glycosyltransferase</keyword>
<evidence type="ECO:0000256" key="3">
    <source>
        <dbReference type="ARBA" id="ARBA00022676"/>
    </source>
</evidence>
<comment type="subcellular location">
    <subcellularLocation>
        <location evidence="1">Endoplasmic reticulum</location>
    </subcellularLocation>
</comment>
<evidence type="ECO:0000313" key="8">
    <source>
        <dbReference type="Proteomes" id="UP001652504"/>
    </source>
</evidence>
<sequence>MMIFVTVGTTCFDELIGYMDVLAKHYEHQIILQTGPSTYIPSNASYFDFTNDIEAMYDKADIIVSHAGAGSTYKLLELEKPLILVPNLERVDKHQSDIATFMENNRHALVAWEYVQIPKMIDKIVQNTVVLKPFKKKAFFAQERLRSEILRSVGEES</sequence>
<proteinExistence type="inferred from homology"/>
<organism evidence="7 8">
    <name type="scientific">Fluctibacter corallii</name>
    <dbReference type="NCBI Taxonomy" id="2984329"/>
    <lineage>
        <taxon>Bacteria</taxon>
        <taxon>Pseudomonadati</taxon>
        <taxon>Pseudomonadota</taxon>
        <taxon>Gammaproteobacteria</taxon>
        <taxon>Alteromonadales</taxon>
        <taxon>Alteromonadaceae</taxon>
        <taxon>Fluctibacter</taxon>
    </lineage>
</organism>
<evidence type="ECO:0000256" key="2">
    <source>
        <dbReference type="ARBA" id="ARBA00006962"/>
    </source>
</evidence>
<dbReference type="InterPro" id="IPR007235">
    <property type="entry name" value="Glyco_trans_28_C"/>
</dbReference>
<protein>
    <recommendedName>
        <fullName evidence="6">Glycosyl transferase family 28 C-terminal domain-containing protein</fullName>
    </recommendedName>
</protein>
<evidence type="ECO:0000313" key="7">
    <source>
        <dbReference type="EMBL" id="MCV2883272.1"/>
    </source>
</evidence>
<dbReference type="EMBL" id="JAOWKX010000001">
    <property type="protein sequence ID" value="MCV2883272.1"/>
    <property type="molecule type" value="Genomic_DNA"/>
</dbReference>
<comment type="caution">
    <text evidence="7">The sequence shown here is derived from an EMBL/GenBank/DDBJ whole genome shotgun (WGS) entry which is preliminary data.</text>
</comment>
<keyword evidence="5" id="KW-0256">Endoplasmic reticulum</keyword>
<evidence type="ECO:0000259" key="6">
    <source>
        <dbReference type="Pfam" id="PF04101"/>
    </source>
</evidence>
<reference evidence="7 8" key="1">
    <citation type="submission" date="2022-10" db="EMBL/GenBank/DDBJ databases">
        <title>Aestuariibacter sp. AA17 isolated from Montipora capitata coral fragment.</title>
        <authorList>
            <person name="Emsley S.A."/>
            <person name="Pfannmuller K.M."/>
            <person name="Loughran R.M."/>
            <person name="Shlafstein M."/>
            <person name="Papke E."/>
            <person name="Saw J.H."/>
            <person name="Ushijima B."/>
            <person name="Videau P."/>
        </authorList>
    </citation>
    <scope>NUCLEOTIDE SEQUENCE [LARGE SCALE GENOMIC DNA]</scope>
    <source>
        <strain evidence="7 8">AA17</strain>
    </source>
</reference>
<evidence type="ECO:0000256" key="1">
    <source>
        <dbReference type="ARBA" id="ARBA00004240"/>
    </source>
</evidence>
<keyword evidence="4" id="KW-0808">Transferase</keyword>
<dbReference type="Gene3D" id="3.40.50.2000">
    <property type="entry name" value="Glycogen Phosphorylase B"/>
    <property type="match status" value="1"/>
</dbReference>
<gene>
    <name evidence="7" type="ORF">OE749_01005</name>
</gene>
<dbReference type="PANTHER" id="PTHR12867">
    <property type="entry name" value="GLYCOSYL TRANSFERASE-RELATED"/>
    <property type="match status" value="1"/>
</dbReference>
<dbReference type="SUPFAM" id="SSF53756">
    <property type="entry name" value="UDP-Glycosyltransferase/glycogen phosphorylase"/>
    <property type="match status" value="1"/>
</dbReference>
<feature type="domain" description="Glycosyl transferase family 28 C-terminal" evidence="6">
    <location>
        <begin position="2"/>
        <end position="137"/>
    </location>
</feature>
<dbReference type="Pfam" id="PF04101">
    <property type="entry name" value="Glyco_tran_28_C"/>
    <property type="match status" value="1"/>
</dbReference>
<evidence type="ECO:0000256" key="5">
    <source>
        <dbReference type="ARBA" id="ARBA00022824"/>
    </source>
</evidence>
<accession>A0ABT3A3L1</accession>
<dbReference type="InterPro" id="IPR039042">
    <property type="entry name" value="Alg13-like"/>
</dbReference>
<dbReference type="Proteomes" id="UP001652504">
    <property type="component" value="Unassembled WGS sequence"/>
</dbReference>
<dbReference type="PANTHER" id="PTHR12867:SF6">
    <property type="entry name" value="N-ACETYLGLUCOSAMINYLDIPHOSPHODOLICHOL N-ACETYLGLUCOSAMINYLTRANSFERASE"/>
    <property type="match status" value="1"/>
</dbReference>